<keyword evidence="1" id="KW-0732">Signal</keyword>
<protein>
    <submittedName>
        <fullName evidence="2">Uncharacterized protein</fullName>
    </submittedName>
</protein>
<organism evidence="2 3">
    <name type="scientific">Oricola thermophila</name>
    <dbReference type="NCBI Taxonomy" id="2742145"/>
    <lineage>
        <taxon>Bacteria</taxon>
        <taxon>Pseudomonadati</taxon>
        <taxon>Pseudomonadota</taxon>
        <taxon>Alphaproteobacteria</taxon>
        <taxon>Hyphomicrobiales</taxon>
        <taxon>Ahrensiaceae</taxon>
        <taxon>Oricola</taxon>
    </lineage>
</organism>
<feature type="chain" id="PRO_5026807585" evidence="1">
    <location>
        <begin position="33"/>
        <end position="57"/>
    </location>
</feature>
<name>A0A6N1VD60_9HYPH</name>
<feature type="signal peptide" evidence="1">
    <location>
        <begin position="1"/>
        <end position="32"/>
    </location>
</feature>
<dbReference type="EMBL" id="CP054836">
    <property type="protein sequence ID" value="QKV16957.1"/>
    <property type="molecule type" value="Genomic_DNA"/>
</dbReference>
<dbReference type="RefSeq" id="WP_175274853.1">
    <property type="nucleotide sequence ID" value="NZ_CP054836.1"/>
</dbReference>
<dbReference type="AlphaFoldDB" id="A0A6N1VD60"/>
<evidence type="ECO:0000256" key="1">
    <source>
        <dbReference type="SAM" id="SignalP"/>
    </source>
</evidence>
<accession>A0A6N1VD60</accession>
<evidence type="ECO:0000313" key="3">
    <source>
        <dbReference type="Proteomes" id="UP000509367"/>
    </source>
</evidence>
<proteinExistence type="predicted"/>
<dbReference type="Proteomes" id="UP000509367">
    <property type="component" value="Chromosome"/>
</dbReference>
<evidence type="ECO:0000313" key="2">
    <source>
        <dbReference type="EMBL" id="QKV16957.1"/>
    </source>
</evidence>
<keyword evidence="3" id="KW-1185">Reference proteome</keyword>
<sequence>MTAIRKHRQSLRTALRAAILAIFMLGPLAGFAAAQDDNARKLSGAGFVIYMSLLRGA</sequence>
<dbReference type="KEGG" id="orm:HTY61_09075"/>
<reference evidence="2 3" key="1">
    <citation type="submission" date="2020-06" db="EMBL/GenBank/DDBJ databases">
        <title>Oricola thermophila sp. nov. isolated from a tidal sediments.</title>
        <authorList>
            <person name="Kwon K.K."/>
            <person name="Yang S.-H."/>
            <person name="Park M.-J."/>
        </authorList>
    </citation>
    <scope>NUCLEOTIDE SEQUENCE [LARGE SCALE GENOMIC DNA]</scope>
    <source>
        <strain evidence="2 3">MEBiC13590</strain>
    </source>
</reference>
<gene>
    <name evidence="2" type="ORF">HTY61_09075</name>
</gene>